<proteinExistence type="predicted"/>
<accession>A0A562ZHM7</accession>
<dbReference type="PANTHER" id="PTHR30143">
    <property type="entry name" value="ACID HYDRATASE"/>
    <property type="match status" value="1"/>
</dbReference>
<keyword evidence="3" id="KW-1185">Reference proteome</keyword>
<dbReference type="Proteomes" id="UP000318199">
    <property type="component" value="Unassembled WGS sequence"/>
</dbReference>
<comment type="caution">
    <text evidence="2">The sequence shown here is derived from an EMBL/GenBank/DDBJ whole genome shotgun (WGS) entry which is preliminary data.</text>
</comment>
<feature type="chain" id="PRO_5021959065" evidence="1">
    <location>
        <begin position="23"/>
        <end position="289"/>
    </location>
</feature>
<dbReference type="InterPro" id="IPR036663">
    <property type="entry name" value="Fumarylacetoacetase_C_sf"/>
</dbReference>
<dbReference type="EMBL" id="VOBQ01000021">
    <property type="protein sequence ID" value="TWO68100.1"/>
    <property type="molecule type" value="Genomic_DNA"/>
</dbReference>
<dbReference type="InterPro" id="IPR050772">
    <property type="entry name" value="Hydratase-Decarb/MhpD_sf"/>
</dbReference>
<sequence>MPTPTFLCGVALAIAAASTAQAACMTDAQVQELVAQMMARTPAANPEGLSEADGACSRAKVNALLEQRLGKVIGYKAGLTNPAVQKRFNHDKPVWGKLYQGMVLANGASVDAAFGARPLFEADMLVRVKDASINQARTPMDVLLAIDQIIPFIELPDLVVQAPPRLNGPAIDAINVGARLGVAGTPMAVPATRAERYAMLDALRDMNVVLADGAGAELGKGKGSDILEHPLNAVVWLAEALAKEGLAMKPGELISLGSFSPLLPPKAGLKATATYGGLPGAAPVWVQFK</sequence>
<dbReference type="SUPFAM" id="SSF56529">
    <property type="entry name" value="FAH"/>
    <property type="match status" value="1"/>
</dbReference>
<dbReference type="GO" id="GO:0016787">
    <property type="term" value="F:hydrolase activity"/>
    <property type="evidence" value="ECO:0007669"/>
    <property type="project" value="UniProtKB-KW"/>
</dbReference>
<dbReference type="GO" id="GO:0005737">
    <property type="term" value="C:cytoplasm"/>
    <property type="evidence" value="ECO:0007669"/>
    <property type="project" value="TreeGrafter"/>
</dbReference>
<evidence type="ECO:0000256" key="1">
    <source>
        <dbReference type="SAM" id="SignalP"/>
    </source>
</evidence>
<keyword evidence="1" id="KW-0732">Signal</keyword>
<dbReference type="OrthoDB" id="9792137at2"/>
<keyword evidence="2" id="KW-0378">Hydrolase</keyword>
<dbReference type="PANTHER" id="PTHR30143:SF0">
    <property type="entry name" value="2-KETO-4-PENTENOATE HYDRATASE"/>
    <property type="match status" value="1"/>
</dbReference>
<evidence type="ECO:0000313" key="3">
    <source>
        <dbReference type="Proteomes" id="UP000318199"/>
    </source>
</evidence>
<dbReference type="AlphaFoldDB" id="A0A562ZHM7"/>
<feature type="signal peptide" evidence="1">
    <location>
        <begin position="1"/>
        <end position="22"/>
    </location>
</feature>
<organism evidence="2 3">
    <name type="scientific">Caenimonas sedimenti</name>
    <dbReference type="NCBI Taxonomy" id="2596921"/>
    <lineage>
        <taxon>Bacteria</taxon>
        <taxon>Pseudomonadati</taxon>
        <taxon>Pseudomonadota</taxon>
        <taxon>Betaproteobacteria</taxon>
        <taxon>Burkholderiales</taxon>
        <taxon>Comamonadaceae</taxon>
        <taxon>Caenimonas</taxon>
    </lineage>
</organism>
<dbReference type="Gene3D" id="3.90.850.10">
    <property type="entry name" value="Fumarylacetoacetase-like, C-terminal domain"/>
    <property type="match status" value="1"/>
</dbReference>
<evidence type="ECO:0000313" key="2">
    <source>
        <dbReference type="EMBL" id="TWO68100.1"/>
    </source>
</evidence>
<reference evidence="2 3" key="1">
    <citation type="submission" date="2019-07" db="EMBL/GenBank/DDBJ databases">
        <title>Caenimonas sedimenti sp. nov., isolated from activated sludge.</title>
        <authorList>
            <person name="Xu J."/>
        </authorList>
    </citation>
    <scope>NUCLEOTIDE SEQUENCE [LARGE SCALE GENOMIC DNA]</scope>
    <source>
        <strain evidence="2 3">HX-9-20</strain>
    </source>
</reference>
<dbReference type="RefSeq" id="WP_145895860.1">
    <property type="nucleotide sequence ID" value="NZ_VOBQ01000021.1"/>
</dbReference>
<protein>
    <submittedName>
        <fullName evidence="2">Fumarylacetoacetate hydrolase</fullName>
    </submittedName>
</protein>
<name>A0A562ZHM7_9BURK</name>
<gene>
    <name evidence="2" type="ORF">FN976_24505</name>
</gene>
<dbReference type="GO" id="GO:0008684">
    <property type="term" value="F:2-oxopent-4-enoate hydratase activity"/>
    <property type="evidence" value="ECO:0007669"/>
    <property type="project" value="TreeGrafter"/>
</dbReference>